<dbReference type="InterPro" id="IPR051102">
    <property type="entry name" value="IgSF_V-set/TM_domain"/>
</dbReference>
<evidence type="ECO:0000256" key="2">
    <source>
        <dbReference type="ARBA" id="ARBA00023157"/>
    </source>
</evidence>
<dbReference type="PANTHER" id="PTHR12207">
    <property type="entry name" value="V-SET AND TRANSMEMBRANE DOMAIN-CONTAINING PROTEIN"/>
    <property type="match status" value="1"/>
</dbReference>
<dbReference type="Proteomes" id="UP001591681">
    <property type="component" value="Unassembled WGS sequence"/>
</dbReference>
<dbReference type="FunFam" id="2.60.40.10:FF:000491">
    <property type="entry name" value="Immunoglobulin superfamily, member 3"/>
    <property type="match status" value="1"/>
</dbReference>
<sequence>MLAASAGLLPLMEQEKGCDVRRVPTALIDCSGVAGGRKPGVIPDTLSVSSAAQTLSKVEGETLQLTCEVSRQTSQHTHLAVGWYLRPADDPAGTAPRDLVTLSRDFVLRPGGPYRQRLSSGDLRLDKTGANTYRLTIYRLQPADQGAFYCEASEWIQDPDRSWYAISRKQSDKTSVRVQPTDRDFSIQVTTDRRAYTAGEPLELRCTIEAQKVPERFFSVSWVFSSSPVAVVGPDAVPTLGSGYVEREAAGQLTVRKESANVHLLKLQRLLPEDAGKYICRVTEREKTLTGDFIDRSKRSRNVQITVTPLKSNITVSLSSNSSFDEGDPIILTCSVQNVWGGLSVSWQWTPPSTTSTAASQGAEGEEPSPAQEPVELASVERDGTVHLGPTYLERGSYGEVRATRERADTYTLSLYNAYPTDAGQYRCTVTEWMRTGPEPNSTWEHLGEQAATKAITVKSVESSFFVSASSRTPSVTFGDSFDLQCIVKPRHNPSVPATVTWRFQPAESHSSPRDLVTFTRTGTLRWGEQPPGLGTRTTVDRSDTNTNFRLSVTRAGRREAGTYHCAATLFRRNYDGTWTEVANRTSNLLGISVLQPVSAGYPGAFPDAPLPLLSAP</sequence>
<proteinExistence type="predicted"/>
<comment type="caution">
    <text evidence="6">The sequence shown here is derived from an EMBL/GenBank/DDBJ whole genome shotgun (WGS) entry which is preliminary data.</text>
</comment>
<evidence type="ECO:0000313" key="6">
    <source>
        <dbReference type="EMBL" id="KAL2081062.1"/>
    </source>
</evidence>
<feature type="region of interest" description="Disordered" evidence="4">
    <location>
        <begin position="351"/>
        <end position="374"/>
    </location>
</feature>
<dbReference type="InterPro" id="IPR013106">
    <property type="entry name" value="Ig_V-set"/>
</dbReference>
<evidence type="ECO:0000259" key="5">
    <source>
        <dbReference type="PROSITE" id="PS50835"/>
    </source>
</evidence>
<evidence type="ECO:0000256" key="3">
    <source>
        <dbReference type="ARBA" id="ARBA00023319"/>
    </source>
</evidence>
<dbReference type="SMART" id="SM00408">
    <property type="entry name" value="IGc2"/>
    <property type="match status" value="3"/>
</dbReference>
<feature type="domain" description="Ig-like" evidence="5">
    <location>
        <begin position="180"/>
        <end position="290"/>
    </location>
</feature>
<evidence type="ECO:0000256" key="4">
    <source>
        <dbReference type="SAM" id="MobiDB-lite"/>
    </source>
</evidence>
<feature type="domain" description="Ig-like" evidence="5">
    <location>
        <begin position="463"/>
        <end position="569"/>
    </location>
</feature>
<dbReference type="AlphaFoldDB" id="A0ABD1J1I3"/>
<keyword evidence="1" id="KW-0732">Signal</keyword>
<keyword evidence="3" id="KW-0393">Immunoglobulin domain</keyword>
<name>A0ABD1J1I3_9TELE</name>
<dbReference type="InterPro" id="IPR036179">
    <property type="entry name" value="Ig-like_dom_sf"/>
</dbReference>
<organism evidence="6 7">
    <name type="scientific">Coilia grayii</name>
    <name type="common">Gray's grenadier anchovy</name>
    <dbReference type="NCBI Taxonomy" id="363190"/>
    <lineage>
        <taxon>Eukaryota</taxon>
        <taxon>Metazoa</taxon>
        <taxon>Chordata</taxon>
        <taxon>Craniata</taxon>
        <taxon>Vertebrata</taxon>
        <taxon>Euteleostomi</taxon>
        <taxon>Actinopterygii</taxon>
        <taxon>Neopterygii</taxon>
        <taxon>Teleostei</taxon>
        <taxon>Clupei</taxon>
        <taxon>Clupeiformes</taxon>
        <taxon>Clupeoidei</taxon>
        <taxon>Engraulidae</taxon>
        <taxon>Coilinae</taxon>
        <taxon>Coilia</taxon>
    </lineage>
</organism>
<dbReference type="Pfam" id="PF07686">
    <property type="entry name" value="V-set"/>
    <property type="match status" value="2"/>
</dbReference>
<feature type="domain" description="Ig-like" evidence="5">
    <location>
        <begin position="309"/>
        <end position="445"/>
    </location>
</feature>
<dbReference type="EMBL" id="JBHFQA010000020">
    <property type="protein sequence ID" value="KAL2081062.1"/>
    <property type="molecule type" value="Genomic_DNA"/>
</dbReference>
<dbReference type="SMART" id="SM00409">
    <property type="entry name" value="IG"/>
    <property type="match status" value="4"/>
</dbReference>
<dbReference type="PROSITE" id="PS50835">
    <property type="entry name" value="IG_LIKE"/>
    <property type="match status" value="4"/>
</dbReference>
<keyword evidence="2" id="KW-1015">Disulfide bond</keyword>
<dbReference type="InterPro" id="IPR007110">
    <property type="entry name" value="Ig-like_dom"/>
</dbReference>
<dbReference type="SMART" id="SM00406">
    <property type="entry name" value="IGv"/>
    <property type="match status" value="3"/>
</dbReference>
<dbReference type="CDD" id="cd00099">
    <property type="entry name" value="IgV"/>
    <property type="match status" value="1"/>
</dbReference>
<dbReference type="InterPro" id="IPR003599">
    <property type="entry name" value="Ig_sub"/>
</dbReference>
<evidence type="ECO:0000256" key="1">
    <source>
        <dbReference type="ARBA" id="ARBA00022729"/>
    </source>
</evidence>
<dbReference type="FunFam" id="2.60.40.10:FF:000604">
    <property type="entry name" value="immunoglobulin superfamily member 3"/>
    <property type="match status" value="1"/>
</dbReference>
<protein>
    <recommendedName>
        <fullName evidence="5">Ig-like domain-containing protein</fullName>
    </recommendedName>
</protein>
<dbReference type="Gene3D" id="2.60.40.10">
    <property type="entry name" value="Immunoglobulins"/>
    <property type="match status" value="4"/>
</dbReference>
<dbReference type="InterPro" id="IPR003598">
    <property type="entry name" value="Ig_sub2"/>
</dbReference>
<feature type="compositionally biased region" description="Low complexity" evidence="4">
    <location>
        <begin position="351"/>
        <end position="361"/>
    </location>
</feature>
<evidence type="ECO:0000313" key="7">
    <source>
        <dbReference type="Proteomes" id="UP001591681"/>
    </source>
</evidence>
<dbReference type="InterPro" id="IPR013783">
    <property type="entry name" value="Ig-like_fold"/>
</dbReference>
<accession>A0ABD1J1I3</accession>
<keyword evidence="7" id="KW-1185">Reference proteome</keyword>
<reference evidence="6 7" key="1">
    <citation type="submission" date="2024-09" db="EMBL/GenBank/DDBJ databases">
        <title>A chromosome-level genome assembly of Gray's grenadier anchovy, Coilia grayii.</title>
        <authorList>
            <person name="Fu Z."/>
        </authorList>
    </citation>
    <scope>NUCLEOTIDE SEQUENCE [LARGE SCALE GENOMIC DNA]</scope>
    <source>
        <strain evidence="6">G4</strain>
        <tissue evidence="6">Muscle</tissue>
    </source>
</reference>
<dbReference type="SUPFAM" id="SSF48726">
    <property type="entry name" value="Immunoglobulin"/>
    <property type="match status" value="4"/>
</dbReference>
<gene>
    <name evidence="6" type="ORF">ACEWY4_022915</name>
</gene>
<feature type="domain" description="Ig-like" evidence="5">
    <location>
        <begin position="43"/>
        <end position="167"/>
    </location>
</feature>